<feature type="compositionally biased region" description="Pro residues" evidence="9">
    <location>
        <begin position="286"/>
        <end position="365"/>
    </location>
</feature>
<dbReference type="InterPro" id="IPR036188">
    <property type="entry name" value="FAD/NAD-bd_sf"/>
</dbReference>
<evidence type="ECO:0000256" key="2">
    <source>
        <dbReference type="ARBA" id="ARBA00022448"/>
    </source>
</evidence>
<dbReference type="PANTHER" id="PTHR48467:SF1">
    <property type="entry name" value="GLUTAMATE SYNTHASE 1 [NADH], CHLOROPLASTIC-LIKE"/>
    <property type="match status" value="1"/>
</dbReference>
<dbReference type="Gene3D" id="3.40.50.720">
    <property type="entry name" value="NAD(P)-binding Rossmann-like Domain"/>
    <property type="match status" value="1"/>
</dbReference>
<keyword evidence="13" id="KW-1185">Reference proteome</keyword>
<feature type="region of interest" description="Disordered" evidence="9">
    <location>
        <begin position="82"/>
        <end position="117"/>
    </location>
</feature>
<feature type="signal peptide" evidence="10">
    <location>
        <begin position="1"/>
        <end position="19"/>
    </location>
</feature>
<dbReference type="FunFam" id="2.170.140.10:FF:000002">
    <property type="entry name" value="Gasp, isoform A"/>
    <property type="match status" value="1"/>
</dbReference>
<evidence type="ECO:0000256" key="1">
    <source>
        <dbReference type="ARBA" id="ARBA00001974"/>
    </source>
</evidence>
<feature type="compositionally biased region" description="Low complexity" evidence="9">
    <location>
        <begin position="246"/>
        <end position="262"/>
    </location>
</feature>
<dbReference type="EMBL" id="KQ982080">
    <property type="protein sequence ID" value="KYQ60239.1"/>
    <property type="molecule type" value="Genomic_DNA"/>
</dbReference>
<keyword evidence="3" id="KW-0285">Flavoprotein</keyword>
<dbReference type="InterPro" id="IPR002557">
    <property type="entry name" value="Chitin-bd_dom"/>
</dbReference>
<feature type="domain" description="Chitin-binding type-2" evidence="11">
    <location>
        <begin position="182"/>
        <end position="237"/>
    </location>
</feature>
<organism evidence="12 13">
    <name type="scientific">Mycetomoellerius zeteki</name>
    <dbReference type="NCBI Taxonomy" id="64791"/>
    <lineage>
        <taxon>Eukaryota</taxon>
        <taxon>Metazoa</taxon>
        <taxon>Ecdysozoa</taxon>
        <taxon>Arthropoda</taxon>
        <taxon>Hexapoda</taxon>
        <taxon>Insecta</taxon>
        <taxon>Pterygota</taxon>
        <taxon>Neoptera</taxon>
        <taxon>Endopterygota</taxon>
        <taxon>Hymenoptera</taxon>
        <taxon>Apocrita</taxon>
        <taxon>Aculeata</taxon>
        <taxon>Formicoidea</taxon>
        <taxon>Formicidae</taxon>
        <taxon>Myrmicinae</taxon>
        <taxon>Mycetomoellerius</taxon>
    </lineage>
</organism>
<feature type="domain" description="Chitin-binding type-2" evidence="11">
    <location>
        <begin position="113"/>
        <end position="168"/>
    </location>
</feature>
<evidence type="ECO:0000256" key="7">
    <source>
        <dbReference type="ARBA" id="ARBA00023002"/>
    </source>
</evidence>
<dbReference type="Proteomes" id="UP000075809">
    <property type="component" value="Unassembled WGS sequence"/>
</dbReference>
<feature type="chain" id="PRO_5007591950" description="Ferredoxin--NADP(+) reductase" evidence="10">
    <location>
        <begin position="20"/>
        <end position="1013"/>
    </location>
</feature>
<feature type="compositionally biased region" description="Pro residues" evidence="9">
    <location>
        <begin position="98"/>
        <end position="112"/>
    </location>
</feature>
<evidence type="ECO:0000256" key="5">
    <source>
        <dbReference type="ARBA" id="ARBA00022857"/>
    </source>
</evidence>
<dbReference type="InterPro" id="IPR055275">
    <property type="entry name" value="Ferredox_Rdtase"/>
</dbReference>
<evidence type="ECO:0000256" key="3">
    <source>
        <dbReference type="ARBA" id="ARBA00022630"/>
    </source>
</evidence>
<dbReference type="STRING" id="64791.A0A151XIL4"/>
<evidence type="ECO:0000256" key="6">
    <source>
        <dbReference type="ARBA" id="ARBA00022982"/>
    </source>
</evidence>
<dbReference type="SUPFAM" id="SSF57625">
    <property type="entry name" value="Invertebrate chitin-binding proteins"/>
    <property type="match status" value="3"/>
</dbReference>
<keyword evidence="10" id="KW-0732">Signal</keyword>
<evidence type="ECO:0000256" key="4">
    <source>
        <dbReference type="ARBA" id="ARBA00022827"/>
    </source>
</evidence>
<proteinExistence type="predicted"/>
<dbReference type="PANTHER" id="PTHR48467">
    <property type="entry name" value="GLUTAMATE SYNTHASE 1 [NADH], CHLOROPLASTIC-LIKE"/>
    <property type="match status" value="1"/>
</dbReference>
<evidence type="ECO:0000256" key="10">
    <source>
        <dbReference type="SAM" id="SignalP"/>
    </source>
</evidence>
<dbReference type="GO" id="GO:0005576">
    <property type="term" value="C:extracellular region"/>
    <property type="evidence" value="ECO:0007669"/>
    <property type="project" value="InterPro"/>
</dbReference>
<dbReference type="PROSITE" id="PS50940">
    <property type="entry name" value="CHIT_BIND_II"/>
    <property type="match status" value="3"/>
</dbReference>
<reference evidence="12 13" key="1">
    <citation type="submission" date="2015-09" db="EMBL/GenBank/DDBJ databases">
        <title>Trachymyrmex zeteki WGS genome.</title>
        <authorList>
            <person name="Nygaard S."/>
            <person name="Hu H."/>
            <person name="Boomsma J."/>
            <person name="Zhang G."/>
        </authorList>
    </citation>
    <scope>NUCLEOTIDE SEQUENCE [LARGE SCALE GENOMIC DNA]</scope>
    <source>
        <strain evidence="12">Tzet28-1</strain>
        <tissue evidence="12">Whole body</tissue>
    </source>
</reference>
<evidence type="ECO:0000313" key="12">
    <source>
        <dbReference type="EMBL" id="KYQ60239.1"/>
    </source>
</evidence>
<dbReference type="PRINTS" id="PR00419">
    <property type="entry name" value="ADXRDTASE"/>
</dbReference>
<dbReference type="SUPFAM" id="SSF51971">
    <property type="entry name" value="Nucleotide-binding domain"/>
    <property type="match status" value="1"/>
</dbReference>
<dbReference type="SUPFAM" id="SSF51905">
    <property type="entry name" value="FAD/NAD(P)-binding domain"/>
    <property type="match status" value="1"/>
</dbReference>
<protein>
    <recommendedName>
        <fullName evidence="8">Ferredoxin--NADP(+) reductase</fullName>
    </recommendedName>
</protein>
<dbReference type="Gene3D" id="3.50.50.60">
    <property type="entry name" value="FAD/NAD(P)-binding domain"/>
    <property type="match status" value="1"/>
</dbReference>
<dbReference type="FunFam" id="3.50.50.60:FF:000229">
    <property type="entry name" value="NADPH:adrenodoxin oxidoreductase, mitochondrial"/>
    <property type="match status" value="1"/>
</dbReference>
<dbReference type="InterPro" id="IPR036508">
    <property type="entry name" value="Chitin-bd_dom_sf"/>
</dbReference>
<keyword evidence="7" id="KW-0560">Oxidoreductase</keyword>
<dbReference type="GO" id="GO:0008061">
    <property type="term" value="F:chitin binding"/>
    <property type="evidence" value="ECO:0007669"/>
    <property type="project" value="InterPro"/>
</dbReference>
<evidence type="ECO:0000256" key="9">
    <source>
        <dbReference type="SAM" id="MobiDB-lite"/>
    </source>
</evidence>
<keyword evidence="5" id="KW-0521">NADP</keyword>
<keyword evidence="4" id="KW-0274">FAD</keyword>
<keyword evidence="2" id="KW-0813">Transport</keyword>
<name>A0A151XIL4_9HYME</name>
<dbReference type="AlphaFoldDB" id="A0A151XIL4"/>
<feature type="region of interest" description="Disordered" evidence="9">
    <location>
        <begin position="239"/>
        <end position="413"/>
    </location>
</feature>
<dbReference type="SMART" id="SM00494">
    <property type="entry name" value="ChtBD2"/>
    <property type="match status" value="4"/>
</dbReference>
<gene>
    <name evidence="12" type="ORF">ALC60_00647</name>
</gene>
<feature type="compositionally biased region" description="Low complexity" evidence="9">
    <location>
        <begin position="276"/>
        <end position="285"/>
    </location>
</feature>
<evidence type="ECO:0000256" key="8">
    <source>
        <dbReference type="ARBA" id="ARBA00030202"/>
    </source>
</evidence>
<evidence type="ECO:0000259" key="11">
    <source>
        <dbReference type="PROSITE" id="PS50940"/>
    </source>
</evidence>
<dbReference type="Gene3D" id="2.170.140.10">
    <property type="entry name" value="Chitin binding domain"/>
    <property type="match status" value="3"/>
</dbReference>
<accession>A0A151XIL4</accession>
<comment type="cofactor">
    <cofactor evidence="1">
        <name>FAD</name>
        <dbReference type="ChEBI" id="CHEBI:57692"/>
    </cofactor>
</comment>
<feature type="domain" description="Chitin-binding type-2" evidence="11">
    <location>
        <begin position="501"/>
        <end position="570"/>
    </location>
</feature>
<evidence type="ECO:0000313" key="13">
    <source>
        <dbReference type="Proteomes" id="UP000075809"/>
    </source>
</evidence>
<dbReference type="Pfam" id="PF01607">
    <property type="entry name" value="CBM_14"/>
    <property type="match status" value="3"/>
</dbReference>
<dbReference type="GO" id="GO:0016491">
    <property type="term" value="F:oxidoreductase activity"/>
    <property type="evidence" value="ECO:0007669"/>
    <property type="project" value="UniProtKB-KW"/>
</dbReference>
<sequence length="1013" mass="113031">MKVNVILIFVVLALGFVGAARRRDRLRTTTTASLVDKQFAFAGQTEELENLWNNFDSHKLNVRAGTWKNDTENRIILSARQYPGFPNNPDDTNELPNPISPPVQPAPPPYKSPPGCLGPRGQYPSPKSCANYLNCWDDVVIEQTCPAGLLFNDVAGYCDFAFNVNCGDRQPATPKPPLPAGSNLCPDPNGRYRSSTNCSEFYVCAAGKPVKFYCPLGLVYSDILNVCDYQYNVDCKGTATPKPLKPTQSPTQSPQPSSTYAPTKPPTASPKPPLHPTYSPQVPTYQPQPPTYQPQPPTYQPQPPTYQPQPPSYQPQPPTYQPQPPTYQPQPPTYSPQPPTYAPQPSTYPPKPPSYQPYPPPPPYSGNPWLNQAKSDSWHPRNLAKSNETQLESDKEIQKQEVSTDNPALSDHPVHDAIETSSLINPWTLLQANLPSELKITPCHDGDIYKLNDFCTKVVVCRRNQPEVIECLPGHSYDKPSDSCMPFNLAIWEGPLEVAGGFTCPAAGEVSGASGSFSRHAHPEDCRKYYICLEGIAREYGCPIGTVFKIGDADGSGACEDPEDVPGCEDYYGDLDLKSIRKDSSNSIITILDKQPVPFGLIRYGVAPDHQDVKNVLNTFHKIATNPRVEFLGNVRLGVNIDVDYLRNLYDAVLLAYGAQEDRFLNVPGEHLNNVISARHFVGWYNGLPDDKGLKINLDVEEAVIIGQGNVAIDVARILLTPVDKLKNTDITSYALEALSRSRVRKVTMVGRRGPLQAAFTTAELREILKLQDCKTFWRQQDFENVQTIVPTLDRPRKRLTELMLKSLEESKNDLVHAKELHQIFLRSPVEFHGSKELQSIKFVINQLRGETIQNQIAETTDEFEEIPCGLALRSIGYKTEQIYKNISYNAKMGCLENINGKIEGRNGERAPLYVAGWAGTGPTGVILTTMRNAFQVARLIYNDLPSNPKAGDARRELCYELCNKNSVQIVSYEDWLKIDRVEQQRGKQLGKVREKIVNVHEMLRIAENHIHR</sequence>
<keyword evidence="6" id="KW-0249">Electron transport</keyword>
<feature type="compositionally biased region" description="Pro residues" evidence="9">
    <location>
        <begin position="263"/>
        <end position="275"/>
    </location>
</feature>